<gene>
    <name evidence="2" type="ORF">HPBE_LOCUS19318</name>
</gene>
<dbReference type="Proteomes" id="UP000050761">
    <property type="component" value="Unassembled WGS sequence"/>
</dbReference>
<keyword evidence="1" id="KW-0472">Membrane</keyword>
<dbReference type="WBParaSite" id="HPBE_0001931901-mRNA-1">
    <property type="protein sequence ID" value="HPBE_0001931901-mRNA-1"/>
    <property type="gene ID" value="HPBE_0001931901"/>
</dbReference>
<name>A0A183GB68_HELPZ</name>
<evidence type="ECO:0000313" key="4">
    <source>
        <dbReference type="WBParaSite" id="HPBE_0001931901-mRNA-1"/>
    </source>
</evidence>
<dbReference type="AlphaFoldDB" id="A0A183GB68"/>
<evidence type="ECO:0000313" key="3">
    <source>
        <dbReference type="Proteomes" id="UP000050761"/>
    </source>
</evidence>
<evidence type="ECO:0000313" key="2">
    <source>
        <dbReference type="EMBL" id="VDP14744.1"/>
    </source>
</evidence>
<feature type="transmembrane region" description="Helical" evidence="1">
    <location>
        <begin position="25"/>
        <end position="49"/>
    </location>
</feature>
<organism evidence="3 4">
    <name type="scientific">Heligmosomoides polygyrus</name>
    <name type="common">Parasitic roundworm</name>
    <dbReference type="NCBI Taxonomy" id="6339"/>
    <lineage>
        <taxon>Eukaryota</taxon>
        <taxon>Metazoa</taxon>
        <taxon>Ecdysozoa</taxon>
        <taxon>Nematoda</taxon>
        <taxon>Chromadorea</taxon>
        <taxon>Rhabditida</taxon>
        <taxon>Rhabditina</taxon>
        <taxon>Rhabditomorpha</taxon>
        <taxon>Strongyloidea</taxon>
        <taxon>Heligmosomidae</taxon>
        <taxon>Heligmosomoides</taxon>
    </lineage>
</organism>
<accession>A0A3P8C773</accession>
<sequence length="73" mass="7999">MTVAVAQLPATISTPTQILFTGPDVVVVIVSICLWLFTFVCWHSLFAVVSLSCSFPDQQTSPLSFLCLRQLPL</sequence>
<protein>
    <submittedName>
        <fullName evidence="4">Ovule protein</fullName>
    </submittedName>
</protein>
<reference evidence="4" key="2">
    <citation type="submission" date="2019-09" db="UniProtKB">
        <authorList>
            <consortium name="WormBaseParasite"/>
        </authorList>
    </citation>
    <scope>IDENTIFICATION</scope>
</reference>
<accession>A0A183GB68</accession>
<keyword evidence="1" id="KW-1133">Transmembrane helix</keyword>
<dbReference type="EMBL" id="UZAH01031279">
    <property type="protein sequence ID" value="VDP14744.1"/>
    <property type="molecule type" value="Genomic_DNA"/>
</dbReference>
<proteinExistence type="predicted"/>
<evidence type="ECO:0000256" key="1">
    <source>
        <dbReference type="SAM" id="Phobius"/>
    </source>
</evidence>
<keyword evidence="3" id="KW-1185">Reference proteome</keyword>
<keyword evidence="1" id="KW-0812">Transmembrane</keyword>
<reference evidence="2 3" key="1">
    <citation type="submission" date="2018-11" db="EMBL/GenBank/DDBJ databases">
        <authorList>
            <consortium name="Pathogen Informatics"/>
        </authorList>
    </citation>
    <scope>NUCLEOTIDE SEQUENCE [LARGE SCALE GENOMIC DNA]</scope>
</reference>